<comment type="caution">
    <text evidence="5">The sequence shown here is derived from an EMBL/GenBank/DDBJ whole genome shotgun (WGS) entry which is preliminary data.</text>
</comment>
<dbReference type="SMART" id="SM00671">
    <property type="entry name" value="SEL1"/>
    <property type="match status" value="4"/>
</dbReference>
<sequence>MSPRTPALAILAPLALLSLCLPACQKTVGDALRPDEHTGAAAVGAELVCSDAPTRIKPLVVDWDPDARVDLEAAMQGSVVVVKYDCPSVEILPGCSVDGSYSYAGVSRKEQVIQMTNMDEVQANIPISSAKVGVDVQSGRAIDLATVLVGRRSTTVTSLKASALEGECAGATHFVRSASLGAFSMATGSKGKAAVAAELFGYGGGASSDSSRSALNADGDFESCQSSDPGSGTPPSECRAPVRIELVPIKDAGAGADAGESDDKVKVAGADNPCMPGFVSVDGLCTRPTEGRAYLCDPNDEAECKAQCDKGNVESCYNYGRLRMRQSWEIGEEAEPLTRACDAGIAPACTLLGDRLWGWYDPEEDPEADQKLNEAFRLLNIGCEGGEAYACELVGDIFGTEDLPSFSDAEAFKFHYRSCELGSGVGCSLAAERLFEGKGVATDLVKGVETLMRSCEGGSVDECGELATYLSEGKYGLPQDFETASVLMMHACIEDVGWCESACEIAGQAGNAEYTAAACKRDCDYDDESASCSKL</sequence>
<dbReference type="STRING" id="391625.PPSIR1_23006"/>
<evidence type="ECO:0000313" key="5">
    <source>
        <dbReference type="EMBL" id="EDM79961.1"/>
    </source>
</evidence>
<reference evidence="5 6" key="1">
    <citation type="submission" date="2007-06" db="EMBL/GenBank/DDBJ databases">
        <authorList>
            <person name="Shimkets L."/>
            <person name="Ferriera S."/>
            <person name="Johnson J."/>
            <person name="Kravitz S."/>
            <person name="Beeson K."/>
            <person name="Sutton G."/>
            <person name="Rogers Y.-H."/>
            <person name="Friedman R."/>
            <person name="Frazier M."/>
            <person name="Venter J.C."/>
        </authorList>
    </citation>
    <scope>NUCLEOTIDE SEQUENCE [LARGE SCALE GENOMIC DNA]</scope>
    <source>
        <strain evidence="5 6">SIR-1</strain>
    </source>
</reference>
<dbReference type="InterPro" id="IPR011990">
    <property type="entry name" value="TPR-like_helical_dom_sf"/>
</dbReference>
<name>A6G2M4_9BACT</name>
<dbReference type="Proteomes" id="UP000005801">
    <property type="component" value="Unassembled WGS sequence"/>
</dbReference>
<keyword evidence="2" id="KW-0677">Repeat</keyword>
<evidence type="ECO:0000256" key="1">
    <source>
        <dbReference type="ARBA" id="ARBA00008486"/>
    </source>
</evidence>
<accession>A6G2M4</accession>
<dbReference type="RefSeq" id="WP_006970973.1">
    <property type="nucleotide sequence ID" value="NZ_ABCS01000015.1"/>
</dbReference>
<organism evidence="5 6">
    <name type="scientific">Plesiocystis pacifica SIR-1</name>
    <dbReference type="NCBI Taxonomy" id="391625"/>
    <lineage>
        <taxon>Bacteria</taxon>
        <taxon>Pseudomonadati</taxon>
        <taxon>Myxococcota</taxon>
        <taxon>Polyangia</taxon>
        <taxon>Nannocystales</taxon>
        <taxon>Nannocystaceae</taxon>
        <taxon>Plesiocystis</taxon>
    </lineage>
</organism>
<dbReference type="SUPFAM" id="SSF81901">
    <property type="entry name" value="HCP-like"/>
    <property type="match status" value="1"/>
</dbReference>
<dbReference type="InterPro" id="IPR006597">
    <property type="entry name" value="Sel1-like"/>
</dbReference>
<dbReference type="PANTHER" id="PTHR13891">
    <property type="entry name" value="CYTOCHROME C OXIDASE ASSEMBLY FACTOR 7"/>
    <property type="match status" value="1"/>
</dbReference>
<dbReference type="AlphaFoldDB" id="A6G2M4"/>
<feature type="compositionally biased region" description="Polar residues" evidence="3">
    <location>
        <begin position="223"/>
        <end position="234"/>
    </location>
</feature>
<dbReference type="PANTHER" id="PTHR13891:SF1">
    <property type="entry name" value="CYTOCHROME C OXIDASE ASSEMBLY FACTOR 7"/>
    <property type="match status" value="1"/>
</dbReference>
<evidence type="ECO:0000256" key="2">
    <source>
        <dbReference type="ARBA" id="ARBA00022737"/>
    </source>
</evidence>
<dbReference type="OrthoDB" id="5483576at2"/>
<feature type="signal peptide" evidence="4">
    <location>
        <begin position="1"/>
        <end position="23"/>
    </location>
</feature>
<evidence type="ECO:0000313" key="6">
    <source>
        <dbReference type="Proteomes" id="UP000005801"/>
    </source>
</evidence>
<dbReference type="InterPro" id="IPR040239">
    <property type="entry name" value="HcpB-like"/>
</dbReference>
<dbReference type="Gene3D" id="1.25.40.10">
    <property type="entry name" value="Tetratricopeptide repeat domain"/>
    <property type="match status" value="1"/>
</dbReference>
<proteinExistence type="inferred from homology"/>
<protein>
    <submittedName>
        <fullName evidence="5">Uncharacterized protein</fullName>
    </submittedName>
</protein>
<feature type="region of interest" description="Disordered" evidence="3">
    <location>
        <begin position="211"/>
        <end position="240"/>
    </location>
</feature>
<keyword evidence="6" id="KW-1185">Reference proteome</keyword>
<comment type="similarity">
    <text evidence="1">Belongs to the hcp beta-lactamase family.</text>
</comment>
<gene>
    <name evidence="5" type="ORF">PPSIR1_23006</name>
</gene>
<dbReference type="EMBL" id="ABCS01000015">
    <property type="protein sequence ID" value="EDM79961.1"/>
    <property type="molecule type" value="Genomic_DNA"/>
</dbReference>
<feature type="chain" id="PRO_5039935289" evidence="4">
    <location>
        <begin position="24"/>
        <end position="535"/>
    </location>
</feature>
<keyword evidence="4" id="KW-0732">Signal</keyword>
<dbReference type="eggNOG" id="COG0790">
    <property type="taxonomic scope" value="Bacteria"/>
</dbReference>
<evidence type="ECO:0000256" key="3">
    <source>
        <dbReference type="SAM" id="MobiDB-lite"/>
    </source>
</evidence>
<evidence type="ECO:0000256" key="4">
    <source>
        <dbReference type="SAM" id="SignalP"/>
    </source>
</evidence>